<protein>
    <recommendedName>
        <fullName evidence="1">tRNA(Ile)-lysidine synthetase</fullName>
        <ecNumber evidence="1">6.3.4.19</ecNumber>
    </recommendedName>
</protein>
<dbReference type="NCBIfam" id="TIGR02432">
    <property type="entry name" value="lysidine_TilS_N"/>
    <property type="match status" value="1"/>
</dbReference>
<dbReference type="InterPro" id="IPR012094">
    <property type="entry name" value="tRNA_Ile_lys_synt"/>
</dbReference>
<organism evidence="9 10">
    <name type="scientific">Periconia digitata</name>
    <dbReference type="NCBI Taxonomy" id="1303443"/>
    <lineage>
        <taxon>Eukaryota</taxon>
        <taxon>Fungi</taxon>
        <taxon>Dikarya</taxon>
        <taxon>Ascomycota</taxon>
        <taxon>Pezizomycotina</taxon>
        <taxon>Dothideomycetes</taxon>
        <taxon>Pleosporomycetidae</taxon>
        <taxon>Pleosporales</taxon>
        <taxon>Massarineae</taxon>
        <taxon>Periconiaceae</taxon>
        <taxon>Periconia</taxon>
    </lineage>
</organism>
<evidence type="ECO:0000256" key="7">
    <source>
        <dbReference type="SAM" id="MobiDB-lite"/>
    </source>
</evidence>
<dbReference type="GO" id="GO:0008033">
    <property type="term" value="P:tRNA processing"/>
    <property type="evidence" value="ECO:0007669"/>
    <property type="project" value="UniProtKB-KW"/>
</dbReference>
<feature type="region of interest" description="Disordered" evidence="7">
    <location>
        <begin position="632"/>
        <end position="667"/>
    </location>
</feature>
<reference evidence="9" key="1">
    <citation type="submission" date="2023-01" db="EMBL/GenBank/DDBJ databases">
        <authorList>
            <person name="Van Ghelder C."/>
            <person name="Rancurel C."/>
        </authorList>
    </citation>
    <scope>NUCLEOTIDE SEQUENCE</scope>
    <source>
        <strain evidence="9">CNCM I-4278</strain>
    </source>
</reference>
<feature type="domain" description="tRNA(Ile)-lysidine/2-thiocytidine synthase N-terminal" evidence="8">
    <location>
        <begin position="65"/>
        <end position="291"/>
    </location>
</feature>
<evidence type="ECO:0000256" key="4">
    <source>
        <dbReference type="ARBA" id="ARBA00022741"/>
    </source>
</evidence>
<name>A0A9W4XDP9_9PLEO</name>
<dbReference type="Gene3D" id="3.40.50.620">
    <property type="entry name" value="HUPs"/>
    <property type="match status" value="1"/>
</dbReference>
<dbReference type="GO" id="GO:0032267">
    <property type="term" value="F:tRNA(Ile)-lysidine synthase activity"/>
    <property type="evidence" value="ECO:0007669"/>
    <property type="project" value="UniProtKB-EC"/>
</dbReference>
<dbReference type="AlphaFoldDB" id="A0A9W4XDP9"/>
<evidence type="ECO:0000313" key="9">
    <source>
        <dbReference type="EMBL" id="CAI6254634.1"/>
    </source>
</evidence>
<dbReference type="GO" id="GO:0005524">
    <property type="term" value="F:ATP binding"/>
    <property type="evidence" value="ECO:0007669"/>
    <property type="project" value="UniProtKB-KW"/>
</dbReference>
<keyword evidence="10" id="KW-1185">Reference proteome</keyword>
<dbReference type="InterPro" id="IPR014729">
    <property type="entry name" value="Rossmann-like_a/b/a_fold"/>
</dbReference>
<gene>
    <name evidence="9" type="ORF">PDIGIT_LOCUS1106</name>
</gene>
<dbReference type="PANTHER" id="PTHR43033">
    <property type="entry name" value="TRNA(ILE)-LYSIDINE SYNTHASE-RELATED"/>
    <property type="match status" value="1"/>
</dbReference>
<dbReference type="InterPro" id="IPR011063">
    <property type="entry name" value="TilS/TtcA_N"/>
</dbReference>
<sequence>MWRSNGSRVRSSWSLATTQRSILPRTRWYSARALEGDALAISNDEFASAFEGVVDRRSWAACSHIGLAVSGGVDSMALATLYNEYRISTLTLNGLGDADTPPELHGFVVDHKKRPESTEEAEWVAEQLRSQFKISTSIIPLIWPAGFHENPDRFESEARTLRFQALGRACRDRSIRSLMVAHHADDQAEIIMMRLVAKRHRSGLRAMQKADDIPECEGIYGASRSGSPQQLSLPKDFAPFQIEGGGIRVVRPLIDFHKRRLIATCKHYGTSWTEDKTNQDQTLTQRNAVRHIVGNHALPQALSNQSLVGVAERMQARVEARLSFAEQLFERMPLKLDLQTGSLVARIPPVASLLPRPISSSADRAEAADNAHCLLMRLMRMIVPKSRPAVGRLAGSVDHVWPELISGDNTVSPKELHHEKYTVGGMIWQPLEDAPDDPSHGREWLLSRERPQRSELGLTALSFPQTSPSGTNSAGPQWHLFDNRYWIRVQNKTDKELVMRFMSSYELGEIYARHHRKPGERGKFPPIRTFYVRAALSLIKPHELLTSVPVIFMRSSDGIETPILLPTFNLHLVGKTRDICDWEIRYKNVDWGKRRVVESLVPGMTEKDIVANMSERIRAIYVQKYKRDDLGFPKKRQVSPRSRVDKMISKKEKAASPNRGTKRQTRV</sequence>
<keyword evidence="4" id="KW-0547">Nucleotide-binding</keyword>
<feature type="compositionally biased region" description="Basic and acidic residues" evidence="7">
    <location>
        <begin position="642"/>
        <end position="654"/>
    </location>
</feature>
<evidence type="ECO:0000313" key="10">
    <source>
        <dbReference type="Proteomes" id="UP001152607"/>
    </source>
</evidence>
<dbReference type="OrthoDB" id="434144at2759"/>
<dbReference type="HAMAP" id="MF_01161">
    <property type="entry name" value="tRNA_Ile_lys_synt"/>
    <property type="match status" value="1"/>
</dbReference>
<dbReference type="Proteomes" id="UP001152607">
    <property type="component" value="Unassembled WGS sequence"/>
</dbReference>
<dbReference type="PANTHER" id="PTHR43033:SF1">
    <property type="entry name" value="TRNA(ILE)-LYSIDINE SYNTHASE-RELATED"/>
    <property type="match status" value="1"/>
</dbReference>
<evidence type="ECO:0000256" key="3">
    <source>
        <dbReference type="ARBA" id="ARBA00022694"/>
    </source>
</evidence>
<keyword evidence="5" id="KW-0067">ATP-binding</keyword>
<dbReference type="EC" id="6.3.4.19" evidence="1"/>
<keyword evidence="2" id="KW-0436">Ligase</keyword>
<evidence type="ECO:0000259" key="8">
    <source>
        <dbReference type="Pfam" id="PF01171"/>
    </source>
</evidence>
<keyword evidence="3" id="KW-0819">tRNA processing</keyword>
<dbReference type="InterPro" id="IPR012795">
    <property type="entry name" value="tRNA_Ile_lys_synt_N"/>
</dbReference>
<evidence type="ECO:0000256" key="5">
    <source>
        <dbReference type="ARBA" id="ARBA00022840"/>
    </source>
</evidence>
<evidence type="ECO:0000256" key="1">
    <source>
        <dbReference type="ARBA" id="ARBA00013267"/>
    </source>
</evidence>
<proteinExistence type="inferred from homology"/>
<evidence type="ECO:0000256" key="6">
    <source>
        <dbReference type="ARBA" id="ARBA00048539"/>
    </source>
</evidence>
<evidence type="ECO:0000256" key="2">
    <source>
        <dbReference type="ARBA" id="ARBA00022598"/>
    </source>
</evidence>
<accession>A0A9W4XDP9</accession>
<dbReference type="CDD" id="cd01992">
    <property type="entry name" value="TilS_N"/>
    <property type="match status" value="1"/>
</dbReference>
<dbReference type="SUPFAM" id="SSF52402">
    <property type="entry name" value="Adenine nucleotide alpha hydrolases-like"/>
    <property type="match status" value="1"/>
</dbReference>
<comment type="caution">
    <text evidence="9">The sequence shown here is derived from an EMBL/GenBank/DDBJ whole genome shotgun (WGS) entry which is preliminary data.</text>
</comment>
<comment type="catalytic activity">
    <reaction evidence="6">
        <text>cytidine(34) in tRNA(Ile2) + L-lysine + ATP = lysidine(34) in tRNA(Ile2) + AMP + diphosphate + H(+)</text>
        <dbReference type="Rhea" id="RHEA:43744"/>
        <dbReference type="Rhea" id="RHEA-COMP:10625"/>
        <dbReference type="Rhea" id="RHEA-COMP:10670"/>
        <dbReference type="ChEBI" id="CHEBI:15378"/>
        <dbReference type="ChEBI" id="CHEBI:30616"/>
        <dbReference type="ChEBI" id="CHEBI:32551"/>
        <dbReference type="ChEBI" id="CHEBI:33019"/>
        <dbReference type="ChEBI" id="CHEBI:82748"/>
        <dbReference type="ChEBI" id="CHEBI:83665"/>
        <dbReference type="ChEBI" id="CHEBI:456215"/>
        <dbReference type="EC" id="6.3.4.19"/>
    </reaction>
</comment>
<dbReference type="EMBL" id="CAOQHR010000001">
    <property type="protein sequence ID" value="CAI6254634.1"/>
    <property type="molecule type" value="Genomic_DNA"/>
</dbReference>
<dbReference type="Pfam" id="PF01171">
    <property type="entry name" value="ATP_bind_3"/>
    <property type="match status" value="1"/>
</dbReference>